<organism evidence="3 4">
    <name type="scientific">Haloterrigena turkmenica (strain ATCC 51198 / DSM 5511 / JCM 9101 / NCIMB 13204 / VKM B-1734 / 4k)</name>
    <name type="common">Halococcus turkmenicus</name>
    <dbReference type="NCBI Taxonomy" id="543526"/>
    <lineage>
        <taxon>Archaea</taxon>
        <taxon>Methanobacteriati</taxon>
        <taxon>Methanobacteriota</taxon>
        <taxon>Stenosarchaea group</taxon>
        <taxon>Halobacteria</taxon>
        <taxon>Halobacteriales</taxon>
        <taxon>Natrialbaceae</taxon>
        <taxon>Haloterrigena</taxon>
    </lineage>
</organism>
<keyword evidence="4" id="KW-1185">Reference proteome</keyword>
<keyword evidence="3" id="KW-0614">Plasmid</keyword>
<evidence type="ECO:0000313" key="3">
    <source>
        <dbReference type="EMBL" id="ADB63897.1"/>
    </source>
</evidence>
<dbReference type="Pfam" id="PF18902">
    <property type="entry name" value="DUF5658"/>
    <property type="match status" value="1"/>
</dbReference>
<dbReference type="KEGG" id="htu:Htur_5009"/>
<dbReference type="Proteomes" id="UP000001903">
    <property type="component" value="Plasmid pHTUR05"/>
</dbReference>
<name>D2S3F0_HALTV</name>
<dbReference type="GeneID" id="8745913"/>
<reference evidence="3 4" key="1">
    <citation type="journal article" date="2010" name="Stand. Genomic Sci.">
        <title>Complete genome sequence of Haloterrigena turkmenica type strain (4k).</title>
        <authorList>
            <person name="Saunders E."/>
            <person name="Tindall B.J."/>
            <person name="Fahnrich R."/>
            <person name="Lapidus A."/>
            <person name="Copeland A."/>
            <person name="Del Rio T.G."/>
            <person name="Lucas S."/>
            <person name="Chen F."/>
            <person name="Tice H."/>
            <person name="Cheng J.F."/>
            <person name="Han C."/>
            <person name="Detter J.C."/>
            <person name="Bruce D."/>
            <person name="Goodwin L."/>
            <person name="Chain P."/>
            <person name="Pitluck S."/>
            <person name="Pati A."/>
            <person name="Ivanova N."/>
            <person name="Mavromatis K."/>
            <person name="Chen A."/>
            <person name="Palaniappan K."/>
            <person name="Land M."/>
            <person name="Hauser L."/>
            <person name="Chang Y.J."/>
            <person name="Jeffries C.D."/>
            <person name="Brettin T."/>
            <person name="Rohde M."/>
            <person name="Goker M."/>
            <person name="Bristow J."/>
            <person name="Eisen J.A."/>
            <person name="Markowitz V."/>
            <person name="Hugenholtz P."/>
            <person name="Klenk H.P."/>
            <person name="Kyrpides N.C."/>
        </authorList>
    </citation>
    <scope>NUCLEOTIDE SEQUENCE [LARGE SCALE GENOMIC DNA]</scope>
    <source>
        <strain evidence="4">ATCC 51198 / DSM 5511 / JCM 9101 / NCIMB 13204 / VKM B-1734 / 4k</strain>
    </source>
</reference>
<dbReference type="RefSeq" id="WP_012946136.1">
    <property type="nucleotide sequence ID" value="NC_013748.1"/>
</dbReference>
<evidence type="ECO:0000313" key="4">
    <source>
        <dbReference type="Proteomes" id="UP000001903"/>
    </source>
</evidence>
<feature type="transmembrane region" description="Helical" evidence="1">
    <location>
        <begin position="20"/>
        <end position="40"/>
    </location>
</feature>
<feature type="transmembrane region" description="Helical" evidence="1">
    <location>
        <begin position="60"/>
        <end position="78"/>
    </location>
</feature>
<keyword evidence="1" id="KW-0812">Transmembrane</keyword>
<dbReference type="OrthoDB" id="270892at2157"/>
<evidence type="ECO:0000256" key="1">
    <source>
        <dbReference type="SAM" id="Phobius"/>
    </source>
</evidence>
<dbReference type="InterPro" id="IPR043717">
    <property type="entry name" value="DUF5658"/>
</dbReference>
<keyword evidence="1" id="KW-0472">Membrane</keyword>
<sequence>MSYADSRQSLETPSLKPTLWILALVLFGVGDLVTTIYFIAEFGAVETHPIGGPAIDALGFWALVPLKALAVGVCYGLYRLAPREYAIGVPIELILLGGYLSVWNTVVSLTGSTPF</sequence>
<gene>
    <name evidence="3" type="ordered locus">Htur_5009</name>
</gene>
<accession>D2S3F0</accession>
<geneLocation type="plasmid" evidence="3 4">
    <name>pHTUR05</name>
</geneLocation>
<dbReference type="EMBL" id="CP001865">
    <property type="protein sequence ID" value="ADB63897.1"/>
    <property type="molecule type" value="Genomic_DNA"/>
</dbReference>
<proteinExistence type="predicted"/>
<protein>
    <recommendedName>
        <fullName evidence="2">DUF5658 domain-containing protein</fullName>
    </recommendedName>
</protein>
<dbReference type="HOGENOM" id="CLU_166566_0_0_2"/>
<feature type="domain" description="DUF5658" evidence="2">
    <location>
        <begin position="22"/>
        <end position="107"/>
    </location>
</feature>
<keyword evidence="1" id="KW-1133">Transmembrane helix</keyword>
<evidence type="ECO:0000259" key="2">
    <source>
        <dbReference type="Pfam" id="PF18902"/>
    </source>
</evidence>
<dbReference type="AlphaFoldDB" id="D2S3F0"/>
<feature type="transmembrane region" description="Helical" evidence="1">
    <location>
        <begin position="85"/>
        <end position="106"/>
    </location>
</feature>